<accession>A0A6J6IRX8</accession>
<dbReference type="EMBL" id="CAEZVQ010000005">
    <property type="protein sequence ID" value="CAB4627330.1"/>
    <property type="molecule type" value="Genomic_DNA"/>
</dbReference>
<protein>
    <submittedName>
        <fullName evidence="1">Unannotated protein</fullName>
    </submittedName>
</protein>
<gene>
    <name evidence="1" type="ORF">UFOPK2086_00116</name>
</gene>
<dbReference type="AlphaFoldDB" id="A0A6J6IRX8"/>
<proteinExistence type="predicted"/>
<reference evidence="1" key="1">
    <citation type="submission" date="2020-05" db="EMBL/GenBank/DDBJ databases">
        <authorList>
            <person name="Chiriac C."/>
            <person name="Salcher M."/>
            <person name="Ghai R."/>
            <person name="Kavagutti S V."/>
        </authorList>
    </citation>
    <scope>NUCLEOTIDE SEQUENCE</scope>
</reference>
<name>A0A6J6IRX8_9ZZZZ</name>
<evidence type="ECO:0000313" key="1">
    <source>
        <dbReference type="EMBL" id="CAB4627330.1"/>
    </source>
</evidence>
<organism evidence="1">
    <name type="scientific">freshwater metagenome</name>
    <dbReference type="NCBI Taxonomy" id="449393"/>
    <lineage>
        <taxon>unclassified sequences</taxon>
        <taxon>metagenomes</taxon>
        <taxon>ecological metagenomes</taxon>
    </lineage>
</organism>
<sequence>MIPDFEANCSNWRIRISLREILEVHLTLSAINQKMRPNHVVWVTKGENGKRLWIIRDRSILSWVTADGESTDPTFALPIPELFIEQLMEMIAGGDGIDLFCNEVEGTIVARSDNGSYLSIDHPQNVEFKRQDLPYLGNPHRDESTPAIATVGMLDIVQFAKFLFKFPSGVDWPPNDVMPFVAMALDKDTLAWTMDWRRQDSYRFTGSVPANTVGAITATFYPYQMAAVLLTKDRDGDAHIFIDGENAEYAYFVGDDWGIRILLDAEYLARWNHKVVRELKNVGVDVDNWKSQQIPSFMTFTLNQSDLCYVSLHELDDLSVTVRLTAILSDDVPESLGVYGEINKLNDALVGARVSLRDGEVRLVVEFPAEGITNMTAHMSTFTKALAQCKDVHSFLPLFAG</sequence>